<organism evidence="2 3">
    <name type="scientific">Gracilibacillus halotolerans</name>
    <dbReference type="NCBI Taxonomy" id="74386"/>
    <lineage>
        <taxon>Bacteria</taxon>
        <taxon>Bacillati</taxon>
        <taxon>Bacillota</taxon>
        <taxon>Bacilli</taxon>
        <taxon>Bacillales</taxon>
        <taxon>Bacillaceae</taxon>
        <taxon>Gracilibacillus</taxon>
    </lineage>
</organism>
<feature type="transmembrane region" description="Helical" evidence="1">
    <location>
        <begin position="60"/>
        <end position="80"/>
    </location>
</feature>
<dbReference type="InterPro" id="IPR019649">
    <property type="entry name" value="DUF2512"/>
</dbReference>
<evidence type="ECO:0000313" key="3">
    <source>
        <dbReference type="Proteomes" id="UP000572212"/>
    </source>
</evidence>
<keyword evidence="3" id="KW-1185">Reference proteome</keyword>
<feature type="transmembrane region" description="Helical" evidence="1">
    <location>
        <begin position="86"/>
        <end position="104"/>
    </location>
</feature>
<name>A0A841RMF5_9BACI</name>
<dbReference type="Pfam" id="PF10710">
    <property type="entry name" value="DUF2512"/>
    <property type="match status" value="1"/>
</dbReference>
<keyword evidence="1" id="KW-0472">Membrane</keyword>
<reference evidence="2 3" key="1">
    <citation type="submission" date="2020-08" db="EMBL/GenBank/DDBJ databases">
        <title>Genomic Encyclopedia of Type Strains, Phase IV (KMG-IV): sequencing the most valuable type-strain genomes for metagenomic binning, comparative biology and taxonomic classification.</title>
        <authorList>
            <person name="Goeker M."/>
        </authorList>
    </citation>
    <scope>NUCLEOTIDE SEQUENCE [LARGE SCALE GENOMIC DNA]</scope>
    <source>
        <strain evidence="2 3">DSM 11805</strain>
    </source>
</reference>
<keyword evidence="1" id="KW-0812">Transmembrane</keyword>
<protein>
    <submittedName>
        <fullName evidence="2">Uncharacterized protein</fullName>
    </submittedName>
</protein>
<dbReference type="Proteomes" id="UP000572212">
    <property type="component" value="Unassembled WGS sequence"/>
</dbReference>
<feature type="transmembrane region" description="Helical" evidence="1">
    <location>
        <begin position="7"/>
        <end position="27"/>
    </location>
</feature>
<feature type="transmembrane region" description="Helical" evidence="1">
    <location>
        <begin position="33"/>
        <end position="53"/>
    </location>
</feature>
<evidence type="ECO:0000313" key="2">
    <source>
        <dbReference type="EMBL" id="MBB6512114.1"/>
    </source>
</evidence>
<dbReference type="RefSeq" id="WP_184245022.1">
    <property type="nucleotide sequence ID" value="NZ_BAAACU010000002.1"/>
</dbReference>
<accession>A0A841RMF5</accession>
<proteinExistence type="predicted"/>
<gene>
    <name evidence="2" type="ORF">GGQ92_000895</name>
</gene>
<dbReference type="AlphaFoldDB" id="A0A841RMF5"/>
<sequence length="142" mass="16327">MKHLKALAIKLPVIFLISWLFLGRVEGLTTGDIILIALAFGIVEYLVGDLLLLRRTNNTVATFADFGLALIVIWFMVNSMTPVNDFFLAPLLTSIGIAVFEYFFHKYVERNILTSDNEIRRQPLRYQTESSRELTEMKKKEK</sequence>
<comment type="caution">
    <text evidence="2">The sequence shown here is derived from an EMBL/GenBank/DDBJ whole genome shotgun (WGS) entry which is preliminary data.</text>
</comment>
<keyword evidence="1" id="KW-1133">Transmembrane helix</keyword>
<evidence type="ECO:0000256" key="1">
    <source>
        <dbReference type="SAM" id="Phobius"/>
    </source>
</evidence>
<dbReference type="EMBL" id="JACHON010000002">
    <property type="protein sequence ID" value="MBB6512114.1"/>
    <property type="molecule type" value="Genomic_DNA"/>
</dbReference>